<dbReference type="PANTHER" id="PTHR34934:SF1">
    <property type="entry name" value="FLAVIN-DEPENDENT THYMIDYLATE SYNTHASE"/>
    <property type="match status" value="1"/>
</dbReference>
<comment type="pathway">
    <text evidence="1">Pyrimidine metabolism; dTTP biosynthesis.</text>
</comment>
<dbReference type="GO" id="GO:0050797">
    <property type="term" value="F:thymidylate synthase (FAD) activity"/>
    <property type="evidence" value="ECO:0007669"/>
    <property type="project" value="UniProtKB-UniRule"/>
</dbReference>
<evidence type="ECO:0000313" key="3">
    <source>
        <dbReference type="Proteomes" id="UP000268469"/>
    </source>
</evidence>
<keyword evidence="1 2" id="KW-0808">Transferase</keyword>
<gene>
    <name evidence="1" type="primary">thyX</name>
    <name evidence="2" type="ORF">DRP53_03615</name>
</gene>
<reference evidence="2 3" key="1">
    <citation type="submission" date="2018-06" db="EMBL/GenBank/DDBJ databases">
        <title>Extensive metabolic versatility and redundancy in microbially diverse, dynamic hydrothermal sediments.</title>
        <authorList>
            <person name="Dombrowski N."/>
            <person name="Teske A."/>
            <person name="Baker B.J."/>
        </authorList>
    </citation>
    <scope>NUCLEOTIDE SEQUENCE [LARGE SCALE GENOMIC DNA]</scope>
    <source>
        <strain evidence="2">B36_G15</strain>
    </source>
</reference>
<comment type="catalytic activity">
    <reaction evidence="1">
        <text>dUMP + (6R)-5,10-methylene-5,6,7,8-tetrahydrofolate + NADPH + H(+) = dTMP + (6S)-5,6,7,8-tetrahydrofolate + NADP(+)</text>
        <dbReference type="Rhea" id="RHEA:29043"/>
        <dbReference type="ChEBI" id="CHEBI:15378"/>
        <dbReference type="ChEBI" id="CHEBI:15636"/>
        <dbReference type="ChEBI" id="CHEBI:57453"/>
        <dbReference type="ChEBI" id="CHEBI:57783"/>
        <dbReference type="ChEBI" id="CHEBI:58349"/>
        <dbReference type="ChEBI" id="CHEBI:63528"/>
        <dbReference type="ChEBI" id="CHEBI:246422"/>
        <dbReference type="EC" id="2.1.1.148"/>
    </reaction>
</comment>
<feature type="binding site" description="in other chain" evidence="1">
    <location>
        <begin position="88"/>
        <end position="92"/>
    </location>
    <ligand>
        <name>dUMP</name>
        <dbReference type="ChEBI" id="CHEBI:246422"/>
        <note>ligand shared between dimeric partners</note>
    </ligand>
</feature>
<proteinExistence type="inferred from homology"/>
<keyword evidence="1" id="KW-0545">Nucleotide biosynthesis</keyword>
<comment type="function">
    <text evidence="1">Catalyzes the reductive methylation of 2'-deoxyuridine-5'-monophosphate (dUMP) to 2'-deoxythymidine-5'-monophosphate (dTMP) while utilizing 5,10-methylenetetrahydrofolate (mTHF) as the methyl donor, and NADPH and FADH(2) as the reductant.</text>
</comment>
<dbReference type="GO" id="GO:0032259">
    <property type="term" value="P:methylation"/>
    <property type="evidence" value="ECO:0007669"/>
    <property type="project" value="UniProtKB-KW"/>
</dbReference>
<dbReference type="InterPro" id="IPR036098">
    <property type="entry name" value="Thymidylate_synthase_ThyX_sf"/>
</dbReference>
<dbReference type="PANTHER" id="PTHR34934">
    <property type="entry name" value="FLAVIN-DEPENDENT THYMIDYLATE SYNTHASE"/>
    <property type="match status" value="1"/>
</dbReference>
<dbReference type="AlphaFoldDB" id="A0A660SJY1"/>
<dbReference type="GO" id="GO:0004799">
    <property type="term" value="F:thymidylate synthase activity"/>
    <property type="evidence" value="ECO:0007669"/>
    <property type="project" value="TreeGrafter"/>
</dbReference>
<dbReference type="CDD" id="cd20175">
    <property type="entry name" value="ThyX"/>
    <property type="match status" value="1"/>
</dbReference>
<evidence type="ECO:0000256" key="1">
    <source>
        <dbReference type="HAMAP-Rule" id="MF_01408"/>
    </source>
</evidence>
<dbReference type="Proteomes" id="UP000268469">
    <property type="component" value="Unassembled WGS sequence"/>
</dbReference>
<comment type="subunit">
    <text evidence="1">Homotetramer.</text>
</comment>
<dbReference type="UniPathway" id="UPA00575"/>
<feature type="binding site" evidence="1">
    <location>
        <position position="163"/>
    </location>
    <ligand>
        <name>dUMP</name>
        <dbReference type="ChEBI" id="CHEBI:246422"/>
        <note>ligand shared between dimeric partners</note>
    </ligand>
</feature>
<feature type="binding site" evidence="1">
    <location>
        <position position="56"/>
    </location>
    <ligand>
        <name>FAD</name>
        <dbReference type="ChEBI" id="CHEBI:57692"/>
        <note>ligand shared between neighboring subunits</note>
    </ligand>
</feature>
<feature type="binding site" evidence="1">
    <location>
        <begin position="80"/>
        <end position="82"/>
    </location>
    <ligand>
        <name>FAD</name>
        <dbReference type="ChEBI" id="CHEBI:57692"/>
        <note>ligand shared between neighboring subunits</note>
    </ligand>
</feature>
<dbReference type="InterPro" id="IPR003669">
    <property type="entry name" value="Thymidylate_synthase_ThyX"/>
</dbReference>
<feature type="binding site" description="in other chain" evidence="1">
    <location>
        <position position="136"/>
    </location>
    <ligand>
        <name>dUMP</name>
        <dbReference type="ChEBI" id="CHEBI:246422"/>
        <note>ligand shared between dimeric partners</note>
    </ligand>
</feature>
<name>A0A660SJY1_UNCW3</name>
<evidence type="ECO:0000313" key="2">
    <source>
        <dbReference type="EMBL" id="RKX70842.1"/>
    </source>
</evidence>
<keyword evidence="1" id="KW-0521">NADP</keyword>
<feature type="binding site" evidence="1">
    <location>
        <begin position="77"/>
        <end position="80"/>
    </location>
    <ligand>
        <name>dUMP</name>
        <dbReference type="ChEBI" id="CHEBI:246422"/>
        <note>ligand shared between dimeric partners</note>
    </ligand>
</feature>
<feature type="binding site" evidence="1">
    <location>
        <position position="158"/>
    </location>
    <ligand>
        <name>FAD</name>
        <dbReference type="ChEBI" id="CHEBI:57692"/>
        <note>ligand shared between neighboring subunits</note>
    </ligand>
</feature>
<keyword evidence="1 2" id="KW-0489">Methyltransferase</keyword>
<dbReference type="NCBIfam" id="TIGR02170">
    <property type="entry name" value="thyX"/>
    <property type="match status" value="1"/>
</dbReference>
<sequence length="219" mass="25729">MEVRLLGATPDPIRVIYTAARTCYSSRSPIEIMAEHPSKPKMVRLIKRLFAIGHHSVLEHVSFTFAIAGISRSCSHQLVRHRLASYSQQSQRYVTQSTSYIIPPDLKRDRRFQTALLNLYELYRDLLKRVEKEDARYLLPNAQATNLVMTMNLRELIHASSLRLCYRAQWEIRALFQRIRKLVREFEPALGAFLKPRCQHLGFCPEEEPCGRYRWVDRR</sequence>
<dbReference type="SUPFAM" id="SSF69796">
    <property type="entry name" value="Thymidylate synthase-complementing protein Thy1"/>
    <property type="match status" value="1"/>
</dbReference>
<protein>
    <recommendedName>
        <fullName evidence="1">Flavin-dependent thymidylate synthase</fullName>
        <shortName evidence="1">FDTS</shortName>
        <ecNumber evidence="1">2.1.1.148</ecNumber>
    </recommendedName>
    <alternativeName>
        <fullName evidence="1">FAD-dependent thymidylate synthase</fullName>
    </alternativeName>
    <alternativeName>
        <fullName evidence="1">Thymidylate synthase ThyX</fullName>
        <shortName evidence="1">TS</shortName>
        <shortName evidence="1">TSase</shortName>
    </alternativeName>
</protein>
<dbReference type="GO" id="GO:0006231">
    <property type="term" value="P:dTMP biosynthetic process"/>
    <property type="evidence" value="ECO:0007669"/>
    <property type="project" value="UniProtKB-UniRule"/>
</dbReference>
<feature type="binding site" evidence="1">
    <location>
        <begin position="152"/>
        <end position="154"/>
    </location>
    <ligand>
        <name>FAD</name>
        <dbReference type="ChEBI" id="CHEBI:57692"/>
        <note>ligand shared between neighboring subunits</note>
    </ligand>
</feature>
<dbReference type="EMBL" id="QNBE01000025">
    <property type="protein sequence ID" value="RKX70842.1"/>
    <property type="molecule type" value="Genomic_DNA"/>
</dbReference>
<feature type="active site" description="Involved in ionization of N3 of dUMP, leading to its activation" evidence="1">
    <location>
        <position position="163"/>
    </location>
</feature>
<dbReference type="GO" id="GO:0070402">
    <property type="term" value="F:NADPH binding"/>
    <property type="evidence" value="ECO:0007669"/>
    <property type="project" value="TreeGrafter"/>
</dbReference>
<dbReference type="EC" id="2.1.1.148" evidence="1"/>
<feature type="binding site" evidence="1">
    <location>
        <position position="88"/>
    </location>
    <ligand>
        <name>FAD</name>
        <dbReference type="ChEBI" id="CHEBI:57692"/>
        <note>ligand shared between neighboring subunits</note>
    </ligand>
</feature>
<comment type="cofactor">
    <cofactor evidence="1">
        <name>FAD</name>
        <dbReference type="ChEBI" id="CHEBI:57692"/>
    </cofactor>
    <text evidence="1">Binds 4 FAD per tetramer. Each FAD binding site is formed by three monomers.</text>
</comment>
<dbReference type="Pfam" id="PF02511">
    <property type="entry name" value="Thy1"/>
    <property type="match status" value="1"/>
</dbReference>
<dbReference type="GO" id="GO:0050660">
    <property type="term" value="F:flavin adenine dinucleotide binding"/>
    <property type="evidence" value="ECO:0007669"/>
    <property type="project" value="UniProtKB-UniRule"/>
</dbReference>
<comment type="caution">
    <text evidence="2">The sequence shown here is derived from an EMBL/GenBank/DDBJ whole genome shotgun (WGS) entry which is preliminary data.</text>
</comment>
<keyword evidence="1" id="KW-0274">FAD</keyword>
<organism evidence="2 3">
    <name type="scientific">candidate division WOR-3 bacterium</name>
    <dbReference type="NCBI Taxonomy" id="2052148"/>
    <lineage>
        <taxon>Bacteria</taxon>
        <taxon>Bacteria division WOR-3</taxon>
    </lineage>
</organism>
<accession>A0A660SJY1</accession>
<dbReference type="GO" id="GO:0006235">
    <property type="term" value="P:dTTP biosynthetic process"/>
    <property type="evidence" value="ECO:0007669"/>
    <property type="project" value="UniProtKB-UniRule"/>
</dbReference>
<comment type="similarity">
    <text evidence="1">Belongs to the thymidylate synthase ThyX family.</text>
</comment>
<dbReference type="HAMAP" id="MF_01408">
    <property type="entry name" value="ThyX"/>
    <property type="match status" value="1"/>
</dbReference>
<keyword evidence="1" id="KW-0285">Flavoprotein</keyword>
<dbReference type="Gene3D" id="3.30.1360.170">
    <property type="match status" value="1"/>
</dbReference>
<dbReference type="PROSITE" id="PS51331">
    <property type="entry name" value="THYX"/>
    <property type="match status" value="1"/>
</dbReference>